<dbReference type="PROSITE" id="PS51206">
    <property type="entry name" value="SF3_HELICASE_1"/>
    <property type="match status" value="1"/>
</dbReference>
<evidence type="ECO:0000256" key="2">
    <source>
        <dbReference type="ARBA" id="ARBA00022801"/>
    </source>
</evidence>
<dbReference type="SMART" id="SM00885">
    <property type="entry name" value="D5_N"/>
    <property type="match status" value="1"/>
</dbReference>
<proteinExistence type="predicted"/>
<keyword evidence="3" id="KW-0067">ATP-binding</keyword>
<dbReference type="PANTHER" id="PTHR35372:SF2">
    <property type="entry name" value="SF3 HELICASE DOMAIN-CONTAINING PROTEIN"/>
    <property type="match status" value="1"/>
</dbReference>
<protein>
    <recommendedName>
        <fullName evidence="5">SF3 helicase domain-containing protein</fullName>
    </recommendedName>
</protein>
<feature type="domain" description="SF3 helicase" evidence="5">
    <location>
        <begin position="306"/>
        <end position="470"/>
    </location>
</feature>
<evidence type="ECO:0000256" key="3">
    <source>
        <dbReference type="ARBA" id="ARBA00022840"/>
    </source>
</evidence>
<dbReference type="InterPro" id="IPR006500">
    <property type="entry name" value="Helicase_put_C_phage/plasmid"/>
</dbReference>
<organism evidence="6 7">
    <name type="scientific">Geomonas silvestris</name>
    <dbReference type="NCBI Taxonomy" id="2740184"/>
    <lineage>
        <taxon>Bacteria</taxon>
        <taxon>Pseudomonadati</taxon>
        <taxon>Thermodesulfobacteriota</taxon>
        <taxon>Desulfuromonadia</taxon>
        <taxon>Geobacterales</taxon>
        <taxon>Geobacteraceae</taxon>
        <taxon>Geomonas</taxon>
    </lineage>
</organism>
<dbReference type="GO" id="GO:0005524">
    <property type="term" value="F:ATP binding"/>
    <property type="evidence" value="ECO:0007669"/>
    <property type="project" value="UniProtKB-KW"/>
</dbReference>
<dbReference type="InterPro" id="IPR014818">
    <property type="entry name" value="Phage/plasmid_primase_P4_C"/>
</dbReference>
<dbReference type="AlphaFoldDB" id="A0A6V8MPM4"/>
<feature type="coiled-coil region" evidence="4">
    <location>
        <begin position="123"/>
        <end position="211"/>
    </location>
</feature>
<evidence type="ECO:0000313" key="7">
    <source>
        <dbReference type="Proteomes" id="UP000556026"/>
    </source>
</evidence>
<dbReference type="Pfam" id="PF08706">
    <property type="entry name" value="D5_N"/>
    <property type="match status" value="1"/>
</dbReference>
<keyword evidence="7" id="KW-1185">Reference proteome</keyword>
<comment type="caution">
    <text evidence="6">The sequence shown here is derived from an EMBL/GenBank/DDBJ whole genome shotgun (WGS) entry which is preliminary data.</text>
</comment>
<keyword evidence="1" id="KW-0547">Nucleotide-binding</keyword>
<sequence length="614" mass="70327">MSGSIGQDPFYDRSLVEDRIRLENDSLADLDKSEDVPAPLITPQFIRDCLGNNERGDGVLYATLHRGKYVCNLKERDATKDRGVWYVFNGVHWELDKRYLAHNAVEEVAVLYDQEAQKLVPALEEAYNNLTEANLRVSQANKKAKVAERNKIAALKSENKELELSSEILKAEADAEGLAAEAEVLSLKGAYAKLKAEKKELESRVDRLRSASGIERTLTHAHRIGPRDSLAVIGHEFDQKPWLLPCLNGVIDLQTGMLYKGKPQDYLLRAVPFEYNYAPDFLKNGNKSPCPTWDHFFGEIHQEDPEVISFVQRILGYGITGLTTEHWFPVFIGAGRNGKGTMFEVIKQILGELAWAIQPEMLLEQKNSRSSVGPSADLVSLYGRRFVIASETDEGRKISTAMVKRLTGGDSLTVRAPFDKYEWGYTPTHSIYLYTNDPPWGLTKDFAMRQRLAMIEYPLRYVDAPDQERKDDPARANLYRLKDKGLMEKLRKEYPGILQALVRWCLLWQRDGLQLPDKLRDTLHERVREEDTLGQFFDECINRTDDNDHWVTFKQLYGHFLKWWEEYNGGGRAKPHSKKAFGHYLKEVLCLSCDSSNGRRYFGLRIKDEYAFSE</sequence>
<accession>A0A6V8MPM4</accession>
<keyword evidence="4" id="KW-0175">Coiled coil</keyword>
<dbReference type="NCBIfam" id="TIGR01613">
    <property type="entry name" value="primase_Cterm"/>
    <property type="match status" value="1"/>
</dbReference>
<dbReference type="Proteomes" id="UP000556026">
    <property type="component" value="Unassembled WGS sequence"/>
</dbReference>
<dbReference type="RefSeq" id="WP_183356788.1">
    <property type="nucleotide sequence ID" value="NZ_BLXX01000024.1"/>
</dbReference>
<dbReference type="InterPro" id="IPR027417">
    <property type="entry name" value="P-loop_NTPase"/>
</dbReference>
<name>A0A6V8MPM4_9BACT</name>
<evidence type="ECO:0000256" key="1">
    <source>
        <dbReference type="ARBA" id="ARBA00022741"/>
    </source>
</evidence>
<evidence type="ECO:0000313" key="6">
    <source>
        <dbReference type="EMBL" id="GFO62006.1"/>
    </source>
</evidence>
<dbReference type="Gene3D" id="3.40.50.300">
    <property type="entry name" value="P-loop containing nucleotide triphosphate hydrolases"/>
    <property type="match status" value="1"/>
</dbReference>
<gene>
    <name evidence="6" type="ORF">GMST_43310</name>
</gene>
<dbReference type="GO" id="GO:0016787">
    <property type="term" value="F:hydrolase activity"/>
    <property type="evidence" value="ECO:0007669"/>
    <property type="project" value="UniProtKB-KW"/>
</dbReference>
<keyword evidence="2" id="KW-0378">Hydrolase</keyword>
<evidence type="ECO:0000256" key="4">
    <source>
        <dbReference type="SAM" id="Coils"/>
    </source>
</evidence>
<evidence type="ECO:0000259" key="5">
    <source>
        <dbReference type="PROSITE" id="PS51206"/>
    </source>
</evidence>
<dbReference type="PANTHER" id="PTHR35372">
    <property type="entry name" value="ATP BINDING PROTEIN-RELATED"/>
    <property type="match status" value="1"/>
</dbReference>
<dbReference type="InterPro" id="IPR014015">
    <property type="entry name" value="Helicase_SF3_DNA-vir"/>
</dbReference>
<reference evidence="7" key="1">
    <citation type="submission" date="2020-06" db="EMBL/GenBank/DDBJ databases">
        <title>Draft genomic sequence of Geomonas sp. Red330.</title>
        <authorList>
            <person name="Itoh H."/>
            <person name="Zhenxing X."/>
            <person name="Ushijima N."/>
            <person name="Masuda Y."/>
            <person name="Shiratori Y."/>
            <person name="Senoo K."/>
        </authorList>
    </citation>
    <scope>NUCLEOTIDE SEQUENCE [LARGE SCALE GENOMIC DNA]</scope>
    <source>
        <strain evidence="7">Red330</strain>
    </source>
</reference>
<dbReference type="InterPro" id="IPR051620">
    <property type="entry name" value="ORF904-like_C"/>
</dbReference>
<dbReference type="EMBL" id="BLXX01000024">
    <property type="protein sequence ID" value="GFO62006.1"/>
    <property type="molecule type" value="Genomic_DNA"/>
</dbReference>